<evidence type="ECO:0000313" key="4">
    <source>
        <dbReference type="Proteomes" id="UP000005242"/>
    </source>
</evidence>
<sequence length="261" mass="29819">MNRCQAPVDCIDCSTTFDTQTAKSHTSCMTEEQKYQKNLYQKPNKSKDVKMQETTAEEPEPTQEKKKKKSKAEKAEKTNESVEDGEKETKKRKKSKKKSEDDDDGDKTNDKDAEEPSKKKKKSKSTGDDDEEKPKKKKKSKRDEAEPDVDTDTNEEKPKKKKKKSKKSTDDGAIDDSLFTEDDVRQSIRTVLQNCEKNTKLVFPKLIMLVLQNLIELKQSQNTDVSEESLTAAHRQIADSVLRSLSFVKSDDDDKMTLQVN</sequence>
<dbReference type="Pfam" id="PF08790">
    <property type="entry name" value="zf-LYAR"/>
    <property type="match status" value="1"/>
</dbReference>
<feature type="domain" description="Zinc finger C2H2 LYAR-type" evidence="2">
    <location>
        <begin position="9"/>
        <end position="35"/>
    </location>
</feature>
<accession>I4YBS6</accession>
<dbReference type="InterPro" id="IPR036236">
    <property type="entry name" value="Znf_C2H2_sf"/>
</dbReference>
<feature type="region of interest" description="Disordered" evidence="1">
    <location>
        <begin position="20"/>
        <end position="180"/>
    </location>
</feature>
<dbReference type="eggNOG" id="KOG2186">
    <property type="taxonomic scope" value="Eukaryota"/>
</dbReference>
<dbReference type="SUPFAM" id="SSF57667">
    <property type="entry name" value="beta-beta-alpha zinc fingers"/>
    <property type="match status" value="1"/>
</dbReference>
<feature type="compositionally biased region" description="Basic and acidic residues" evidence="1">
    <location>
        <begin position="106"/>
        <end position="117"/>
    </location>
</feature>
<dbReference type="AlphaFoldDB" id="I4YBS6"/>
<dbReference type="OMA" id="VEDQYDE"/>
<dbReference type="GeneID" id="18473935"/>
<proteinExistence type="predicted"/>
<dbReference type="InParanoid" id="I4YBS6"/>
<name>I4YBS6_WALMC</name>
<organism evidence="3 4">
    <name type="scientific">Wallemia mellicola (strain ATCC MYA-4683 / CBS 633.66)</name>
    <name type="common">Wallemia sebi (CBS 633.66)</name>
    <dbReference type="NCBI Taxonomy" id="671144"/>
    <lineage>
        <taxon>Eukaryota</taxon>
        <taxon>Fungi</taxon>
        <taxon>Dikarya</taxon>
        <taxon>Basidiomycota</taxon>
        <taxon>Wallemiomycotina</taxon>
        <taxon>Wallemiomycetes</taxon>
        <taxon>Wallemiales</taxon>
        <taxon>Wallemiaceae</taxon>
        <taxon>Wallemia</taxon>
    </lineage>
</organism>
<keyword evidence="4" id="KW-1185">Reference proteome</keyword>
<gene>
    <name evidence="3" type="ORF">WALSEDRAFT_60418</name>
</gene>
<dbReference type="STRING" id="671144.I4YBS6"/>
<dbReference type="RefSeq" id="XP_006958449.1">
    <property type="nucleotide sequence ID" value="XM_006958387.1"/>
</dbReference>
<protein>
    <recommendedName>
        <fullName evidence="2">Zinc finger C2H2 LYAR-type domain-containing protein</fullName>
    </recommendedName>
</protein>
<dbReference type="EMBL" id="JH668232">
    <property type="protein sequence ID" value="EIM21418.1"/>
    <property type="molecule type" value="Genomic_DNA"/>
</dbReference>
<dbReference type="HOGENOM" id="CLU_1066340_0_0_1"/>
<dbReference type="InterPro" id="IPR014898">
    <property type="entry name" value="Znf_C2H2_LYAR"/>
</dbReference>
<dbReference type="OrthoDB" id="3366534at2759"/>
<evidence type="ECO:0000256" key="1">
    <source>
        <dbReference type="SAM" id="MobiDB-lite"/>
    </source>
</evidence>
<dbReference type="KEGG" id="wse:WALSEDRAFT_60418"/>
<evidence type="ECO:0000313" key="3">
    <source>
        <dbReference type="EMBL" id="EIM21418.1"/>
    </source>
</evidence>
<reference evidence="3 4" key="1">
    <citation type="journal article" date="2012" name="Fungal Genet. Biol.">
        <title>The genome of the xerotolerant mold Wallemia sebi reveals adaptations to osmotic stress and suggests cryptic sexual reproduction.</title>
        <authorList>
            <person name="Padamsee M."/>
            <person name="Kumar T.K.A."/>
            <person name="Riley R."/>
            <person name="Binder M."/>
            <person name="Boyd A."/>
            <person name="Calvo A.M."/>
            <person name="Furukawa K."/>
            <person name="Hesse C."/>
            <person name="Hohmann S."/>
            <person name="James T.Y."/>
            <person name="LaButti K."/>
            <person name="Lapidus A."/>
            <person name="Lindquist E."/>
            <person name="Lucas S."/>
            <person name="Miller K."/>
            <person name="Shantappa S."/>
            <person name="Grigoriev I.V."/>
            <person name="Hibbett D.S."/>
            <person name="McLaughlin D.J."/>
            <person name="Spatafora J.W."/>
            <person name="Aime M.C."/>
        </authorList>
    </citation>
    <scope>NUCLEOTIDE SEQUENCE [LARGE SCALE GENOMIC DNA]</scope>
    <source>
        <strain evidence="4">ATCC MYA-4683 / CBS 633.66</strain>
    </source>
</reference>
<evidence type="ECO:0000259" key="2">
    <source>
        <dbReference type="Pfam" id="PF08790"/>
    </source>
</evidence>
<dbReference type="Proteomes" id="UP000005242">
    <property type="component" value="Unassembled WGS sequence"/>
</dbReference>
<feature type="compositionally biased region" description="Polar residues" evidence="1">
    <location>
        <begin position="20"/>
        <end position="43"/>
    </location>
</feature>